<gene>
    <name evidence="3" type="ORF">ECRASSUSDP1_LOCUS22230</name>
</gene>
<dbReference type="AlphaFoldDB" id="A0AAD1XXA8"/>
<dbReference type="PANTHER" id="PTHR43213">
    <property type="entry name" value="BIFUNCTIONAL DTTP/UTP PYROPHOSPHATASE/METHYLTRANSFERASE PROTEIN-RELATED"/>
    <property type="match status" value="1"/>
</dbReference>
<dbReference type="PIRSF" id="PIRSF006305">
    <property type="entry name" value="Maf"/>
    <property type="match status" value="1"/>
</dbReference>
<dbReference type="EMBL" id="CAMPGE010022781">
    <property type="protein sequence ID" value="CAI2380790.1"/>
    <property type="molecule type" value="Genomic_DNA"/>
</dbReference>
<sequence length="215" mass="24072">MLSPYLEQLNSKKIILASGSAARKQILEQAGLRFTVSPSSFAEDLDKSQFTHEEYVKSTAEGKLIDKIEEIKQKEEKVDIIIVGDTVISFGDKIIEKAEDEEHAFSIIKELQGETHDCLSAVVIAFLDSEMEIIKQETFVQKTTLEFYPLSDEVIKLYIATGEAFGKAGCYGIQSTAATWIKKINGCYFSVWGFPLSLFCVSLIKMIEETGFLDE</sequence>
<name>A0AAD1XXA8_EUPCR</name>
<reference evidence="3" key="1">
    <citation type="submission" date="2023-07" db="EMBL/GenBank/DDBJ databases">
        <authorList>
            <consortium name="AG Swart"/>
            <person name="Singh M."/>
            <person name="Singh A."/>
            <person name="Seah K."/>
            <person name="Emmerich C."/>
        </authorList>
    </citation>
    <scope>NUCLEOTIDE SEQUENCE</scope>
    <source>
        <strain evidence="3">DP1</strain>
    </source>
</reference>
<dbReference type="InterPro" id="IPR003697">
    <property type="entry name" value="Maf-like"/>
</dbReference>
<dbReference type="InterPro" id="IPR029001">
    <property type="entry name" value="ITPase-like_fam"/>
</dbReference>
<keyword evidence="2" id="KW-0378">Hydrolase</keyword>
<comment type="cofactor">
    <cofactor evidence="1">
        <name>a divalent metal cation</name>
        <dbReference type="ChEBI" id="CHEBI:60240"/>
    </cofactor>
</comment>
<dbReference type="Gene3D" id="3.90.950.10">
    <property type="match status" value="1"/>
</dbReference>
<dbReference type="GO" id="GO:0047429">
    <property type="term" value="F:nucleoside triphosphate diphosphatase activity"/>
    <property type="evidence" value="ECO:0007669"/>
    <property type="project" value="InterPro"/>
</dbReference>
<evidence type="ECO:0000256" key="1">
    <source>
        <dbReference type="ARBA" id="ARBA00001968"/>
    </source>
</evidence>
<dbReference type="CDD" id="cd00555">
    <property type="entry name" value="Maf"/>
    <property type="match status" value="1"/>
</dbReference>
<dbReference type="Pfam" id="PF02545">
    <property type="entry name" value="Maf"/>
    <property type="match status" value="1"/>
</dbReference>
<proteinExistence type="inferred from homology"/>
<protein>
    <recommendedName>
        <fullName evidence="5">Maf-like protein</fullName>
    </recommendedName>
</protein>
<evidence type="ECO:0000256" key="2">
    <source>
        <dbReference type="ARBA" id="ARBA00022801"/>
    </source>
</evidence>
<dbReference type="HAMAP" id="MF_00528">
    <property type="entry name" value="Maf"/>
    <property type="match status" value="1"/>
</dbReference>
<evidence type="ECO:0008006" key="5">
    <source>
        <dbReference type="Google" id="ProtNLM"/>
    </source>
</evidence>
<evidence type="ECO:0000313" key="3">
    <source>
        <dbReference type="EMBL" id="CAI2380790.1"/>
    </source>
</evidence>
<comment type="caution">
    <text evidence="3">The sequence shown here is derived from an EMBL/GenBank/DDBJ whole genome shotgun (WGS) entry which is preliminary data.</text>
</comment>
<accession>A0AAD1XXA8</accession>
<dbReference type="NCBIfam" id="TIGR00172">
    <property type="entry name" value="maf"/>
    <property type="match status" value="1"/>
</dbReference>
<keyword evidence="4" id="KW-1185">Reference proteome</keyword>
<organism evidence="3 4">
    <name type="scientific">Euplotes crassus</name>
    <dbReference type="NCBI Taxonomy" id="5936"/>
    <lineage>
        <taxon>Eukaryota</taxon>
        <taxon>Sar</taxon>
        <taxon>Alveolata</taxon>
        <taxon>Ciliophora</taxon>
        <taxon>Intramacronucleata</taxon>
        <taxon>Spirotrichea</taxon>
        <taxon>Hypotrichia</taxon>
        <taxon>Euplotida</taxon>
        <taxon>Euplotidae</taxon>
        <taxon>Moneuplotes</taxon>
    </lineage>
</organism>
<evidence type="ECO:0000313" key="4">
    <source>
        <dbReference type="Proteomes" id="UP001295684"/>
    </source>
</evidence>
<dbReference type="PANTHER" id="PTHR43213:SF5">
    <property type="entry name" value="BIFUNCTIONAL DTTP_UTP PYROPHOSPHATASE_METHYLTRANSFERASE PROTEIN-RELATED"/>
    <property type="match status" value="1"/>
</dbReference>
<dbReference type="Proteomes" id="UP001295684">
    <property type="component" value="Unassembled WGS sequence"/>
</dbReference>
<dbReference type="SUPFAM" id="SSF52972">
    <property type="entry name" value="ITPase-like"/>
    <property type="match status" value="1"/>
</dbReference>